<proteinExistence type="predicted"/>
<sequence>MGMQENGSSESTIEQELEKDQSSPPFPTSSSSPLSRSSSRYISYCMKKISTSPSLPLLVKQAIQLDSREEG</sequence>
<evidence type="ECO:0000256" key="1">
    <source>
        <dbReference type="SAM" id="MobiDB-lite"/>
    </source>
</evidence>
<evidence type="ECO:0000313" key="3">
    <source>
        <dbReference type="Proteomes" id="UP001180020"/>
    </source>
</evidence>
<organism evidence="2 3">
    <name type="scientific">Acorus calamus</name>
    <name type="common">Sweet flag</name>
    <dbReference type="NCBI Taxonomy" id="4465"/>
    <lineage>
        <taxon>Eukaryota</taxon>
        <taxon>Viridiplantae</taxon>
        <taxon>Streptophyta</taxon>
        <taxon>Embryophyta</taxon>
        <taxon>Tracheophyta</taxon>
        <taxon>Spermatophyta</taxon>
        <taxon>Magnoliopsida</taxon>
        <taxon>Liliopsida</taxon>
        <taxon>Acoraceae</taxon>
        <taxon>Acorus</taxon>
    </lineage>
</organism>
<comment type="caution">
    <text evidence="2">The sequence shown here is derived from an EMBL/GenBank/DDBJ whole genome shotgun (WGS) entry which is preliminary data.</text>
</comment>
<dbReference type="AlphaFoldDB" id="A0AAV9D803"/>
<feature type="region of interest" description="Disordered" evidence="1">
    <location>
        <begin position="1"/>
        <end position="37"/>
    </location>
</feature>
<keyword evidence="3" id="KW-1185">Reference proteome</keyword>
<protein>
    <submittedName>
        <fullName evidence="2">Uncharacterized protein</fullName>
    </submittedName>
</protein>
<accession>A0AAV9D803</accession>
<reference evidence="2" key="2">
    <citation type="submission" date="2023-06" db="EMBL/GenBank/DDBJ databases">
        <authorList>
            <person name="Ma L."/>
            <person name="Liu K.-W."/>
            <person name="Li Z."/>
            <person name="Hsiao Y.-Y."/>
            <person name="Qi Y."/>
            <person name="Fu T."/>
            <person name="Tang G."/>
            <person name="Zhang D."/>
            <person name="Sun W.-H."/>
            <person name="Liu D.-K."/>
            <person name="Li Y."/>
            <person name="Chen G.-Z."/>
            <person name="Liu X.-D."/>
            <person name="Liao X.-Y."/>
            <person name="Jiang Y.-T."/>
            <person name="Yu X."/>
            <person name="Hao Y."/>
            <person name="Huang J."/>
            <person name="Zhao X.-W."/>
            <person name="Ke S."/>
            <person name="Chen Y.-Y."/>
            <person name="Wu W.-L."/>
            <person name="Hsu J.-L."/>
            <person name="Lin Y.-F."/>
            <person name="Huang M.-D."/>
            <person name="Li C.-Y."/>
            <person name="Huang L."/>
            <person name="Wang Z.-W."/>
            <person name="Zhao X."/>
            <person name="Zhong W.-Y."/>
            <person name="Peng D.-H."/>
            <person name="Ahmad S."/>
            <person name="Lan S."/>
            <person name="Zhang J.-S."/>
            <person name="Tsai W.-C."/>
            <person name="Van De Peer Y."/>
            <person name="Liu Z.-J."/>
        </authorList>
    </citation>
    <scope>NUCLEOTIDE SEQUENCE</scope>
    <source>
        <strain evidence="2">CP</strain>
        <tissue evidence="2">Leaves</tissue>
    </source>
</reference>
<feature type="compositionally biased region" description="Low complexity" evidence="1">
    <location>
        <begin position="28"/>
        <end position="37"/>
    </location>
</feature>
<dbReference type="EMBL" id="JAUJYO010000015">
    <property type="protein sequence ID" value="KAK1297014.1"/>
    <property type="molecule type" value="Genomic_DNA"/>
</dbReference>
<feature type="compositionally biased region" description="Polar residues" evidence="1">
    <location>
        <begin position="1"/>
        <end position="14"/>
    </location>
</feature>
<dbReference type="Proteomes" id="UP001180020">
    <property type="component" value="Unassembled WGS sequence"/>
</dbReference>
<evidence type="ECO:0000313" key="2">
    <source>
        <dbReference type="EMBL" id="KAK1297014.1"/>
    </source>
</evidence>
<gene>
    <name evidence="2" type="ORF">QJS10_CPB15g01328</name>
</gene>
<name>A0AAV9D803_ACOCL</name>
<reference evidence="2" key="1">
    <citation type="journal article" date="2023" name="Nat. Commun.">
        <title>Diploid and tetraploid genomes of Acorus and the evolution of monocots.</title>
        <authorList>
            <person name="Ma L."/>
            <person name="Liu K.W."/>
            <person name="Li Z."/>
            <person name="Hsiao Y.Y."/>
            <person name="Qi Y."/>
            <person name="Fu T."/>
            <person name="Tang G.D."/>
            <person name="Zhang D."/>
            <person name="Sun W.H."/>
            <person name="Liu D.K."/>
            <person name="Li Y."/>
            <person name="Chen G.Z."/>
            <person name="Liu X.D."/>
            <person name="Liao X.Y."/>
            <person name="Jiang Y.T."/>
            <person name="Yu X."/>
            <person name="Hao Y."/>
            <person name="Huang J."/>
            <person name="Zhao X.W."/>
            <person name="Ke S."/>
            <person name="Chen Y.Y."/>
            <person name="Wu W.L."/>
            <person name="Hsu J.L."/>
            <person name="Lin Y.F."/>
            <person name="Huang M.D."/>
            <person name="Li C.Y."/>
            <person name="Huang L."/>
            <person name="Wang Z.W."/>
            <person name="Zhao X."/>
            <person name="Zhong W.Y."/>
            <person name="Peng D.H."/>
            <person name="Ahmad S."/>
            <person name="Lan S."/>
            <person name="Zhang J.S."/>
            <person name="Tsai W.C."/>
            <person name="Van de Peer Y."/>
            <person name="Liu Z.J."/>
        </authorList>
    </citation>
    <scope>NUCLEOTIDE SEQUENCE</scope>
    <source>
        <strain evidence="2">CP</strain>
    </source>
</reference>